<dbReference type="AlphaFoldDB" id="A0A8I6XAS2"/>
<keyword evidence="3" id="KW-1185">Reference proteome</keyword>
<accession>A0A8I6XAS2</accession>
<dbReference type="Proteomes" id="UP000011116">
    <property type="component" value="Chromosome 1H"/>
</dbReference>
<feature type="region of interest" description="Disordered" evidence="1">
    <location>
        <begin position="235"/>
        <end position="272"/>
    </location>
</feature>
<feature type="compositionally biased region" description="Basic and acidic residues" evidence="1">
    <location>
        <begin position="255"/>
        <end position="264"/>
    </location>
</feature>
<name>A0A8I6XAS2_HORVV</name>
<sequence>MEWNGMVEGRIGKLEEGGAGEATVEEVVRHLVPGLGGVGGAHGVVQHGQVVLDLHPELRRHGLPSGLADVVQHAAGAEHHRQVLELHLRALLQARPPALEPGEGVHGHLPELAHLLVEGVLRPGEVLVGVGHEAPAGERVACAADDPGAVHHPGGGALLQRRLVEHLVVGQRARPADADVGEGAVGADHPLQRDGVGRLLVALRVPAVEVGGDVHLGRDDGDVGGVHGAHHVGHARPGLEAGLDGGGGGGAAVRPAEEARHEDGADGGADLEDELVAGGDADAEALGDEPERLPRGEAPDADGHALADGDGGAERRVLLGDGGAERVADHAERGAAHPELPQELRLRVPRAAPQLPPLAGTVLDP</sequence>
<feature type="compositionally biased region" description="Basic and acidic residues" evidence="1">
    <location>
        <begin position="289"/>
        <end position="316"/>
    </location>
</feature>
<protein>
    <submittedName>
        <fullName evidence="2">Uncharacterized protein</fullName>
    </submittedName>
</protein>
<reference evidence="3" key="1">
    <citation type="journal article" date="2012" name="Nature">
        <title>A physical, genetic and functional sequence assembly of the barley genome.</title>
        <authorList>
            <consortium name="The International Barley Genome Sequencing Consortium"/>
            <person name="Mayer K.F."/>
            <person name="Waugh R."/>
            <person name="Brown J.W."/>
            <person name="Schulman A."/>
            <person name="Langridge P."/>
            <person name="Platzer M."/>
            <person name="Fincher G.B."/>
            <person name="Muehlbauer G.J."/>
            <person name="Sato K."/>
            <person name="Close T.J."/>
            <person name="Wise R.P."/>
            <person name="Stein N."/>
        </authorList>
    </citation>
    <scope>NUCLEOTIDE SEQUENCE [LARGE SCALE GENOMIC DNA]</scope>
    <source>
        <strain evidence="3">cv. Morex</strain>
    </source>
</reference>
<gene>
    <name evidence="2" type="primary">LOC123452688</name>
</gene>
<evidence type="ECO:0000313" key="3">
    <source>
        <dbReference type="Proteomes" id="UP000011116"/>
    </source>
</evidence>
<reference evidence="2" key="2">
    <citation type="submission" date="2020-10" db="EMBL/GenBank/DDBJ databases">
        <authorList>
            <person name="Scholz U."/>
            <person name="Mascher M."/>
            <person name="Fiebig A."/>
        </authorList>
    </citation>
    <scope>NUCLEOTIDE SEQUENCE [LARGE SCALE GENOMIC DNA]</scope>
    <source>
        <strain evidence="2">cv. Morex</strain>
    </source>
</reference>
<dbReference type="EnsemblPlants" id="HORVU.MOREX.r3.1HG0094860.1">
    <property type="protein sequence ID" value="HORVU.MOREX.r3.1HG0094860.1.CDS1"/>
    <property type="gene ID" value="HORVU.MOREX.r3.1HG0094860"/>
</dbReference>
<reference evidence="2" key="3">
    <citation type="submission" date="2022-01" db="UniProtKB">
        <authorList>
            <consortium name="EnsemblPlants"/>
        </authorList>
    </citation>
    <scope>IDENTIFICATION</scope>
    <source>
        <strain evidence="2">subsp. vulgare</strain>
    </source>
</reference>
<organism evidence="2 3">
    <name type="scientific">Hordeum vulgare subsp. vulgare</name>
    <name type="common">Domesticated barley</name>
    <dbReference type="NCBI Taxonomy" id="112509"/>
    <lineage>
        <taxon>Eukaryota</taxon>
        <taxon>Viridiplantae</taxon>
        <taxon>Streptophyta</taxon>
        <taxon>Embryophyta</taxon>
        <taxon>Tracheophyta</taxon>
        <taxon>Spermatophyta</taxon>
        <taxon>Magnoliopsida</taxon>
        <taxon>Liliopsida</taxon>
        <taxon>Poales</taxon>
        <taxon>Poaceae</taxon>
        <taxon>BOP clade</taxon>
        <taxon>Pooideae</taxon>
        <taxon>Triticodae</taxon>
        <taxon>Triticeae</taxon>
        <taxon>Hordeinae</taxon>
        <taxon>Hordeum</taxon>
    </lineage>
</organism>
<dbReference type="Gramene" id="HORVU.MOREX.r3.1HG0094860.1">
    <property type="protein sequence ID" value="HORVU.MOREX.r3.1HG0094860.1.CDS1"/>
    <property type="gene ID" value="HORVU.MOREX.r3.1HG0094860"/>
</dbReference>
<feature type="region of interest" description="Disordered" evidence="1">
    <location>
        <begin position="285"/>
        <end position="316"/>
    </location>
</feature>
<proteinExistence type="predicted"/>
<evidence type="ECO:0000313" key="2">
    <source>
        <dbReference type="EnsemblPlants" id="HORVU.MOREX.r3.1HG0094860.1.CDS1"/>
    </source>
</evidence>
<evidence type="ECO:0000256" key="1">
    <source>
        <dbReference type="SAM" id="MobiDB-lite"/>
    </source>
</evidence>